<sequence length="63" mass="7002">MKLAPDWTSTLGQAGHDAVHRSRVGPPLVRVLRGTEADLSSHALVTVDDDRVRLRLPNFDTKR</sequence>
<evidence type="ECO:0000256" key="1">
    <source>
        <dbReference type="SAM" id="MobiDB-lite"/>
    </source>
</evidence>
<organism evidence="2 3">
    <name type="scientific">Lichenibacterium ramalinae</name>
    <dbReference type="NCBI Taxonomy" id="2316527"/>
    <lineage>
        <taxon>Bacteria</taxon>
        <taxon>Pseudomonadati</taxon>
        <taxon>Pseudomonadota</taxon>
        <taxon>Alphaproteobacteria</taxon>
        <taxon>Hyphomicrobiales</taxon>
        <taxon>Lichenihabitantaceae</taxon>
        <taxon>Lichenibacterium</taxon>
    </lineage>
</organism>
<comment type="caution">
    <text evidence="2">The sequence shown here is derived from an EMBL/GenBank/DDBJ whole genome shotgun (WGS) entry which is preliminary data.</text>
</comment>
<gene>
    <name evidence="2" type="ORF">D3272_17565</name>
</gene>
<accession>A0A4Q2R9A1</accession>
<protein>
    <submittedName>
        <fullName evidence="2">Uncharacterized protein</fullName>
    </submittedName>
</protein>
<dbReference type="Proteomes" id="UP000289411">
    <property type="component" value="Unassembled WGS sequence"/>
</dbReference>
<proteinExistence type="predicted"/>
<keyword evidence="3" id="KW-1185">Reference proteome</keyword>
<reference evidence="2 3" key="1">
    <citation type="submission" date="2018-09" db="EMBL/GenBank/DDBJ databases">
        <authorList>
            <person name="Grouzdev D.S."/>
            <person name="Krutkina M.S."/>
        </authorList>
    </citation>
    <scope>NUCLEOTIDE SEQUENCE [LARGE SCALE GENOMIC DNA]</scope>
    <source>
        <strain evidence="2 3">RmlP001</strain>
    </source>
</reference>
<dbReference type="EMBL" id="QYBC01000015">
    <property type="protein sequence ID" value="RYB03232.1"/>
    <property type="molecule type" value="Genomic_DNA"/>
</dbReference>
<evidence type="ECO:0000313" key="2">
    <source>
        <dbReference type="EMBL" id="RYB03232.1"/>
    </source>
</evidence>
<reference evidence="2 3" key="2">
    <citation type="submission" date="2019-02" db="EMBL/GenBank/DDBJ databases">
        <title>'Lichenibacterium ramalinii' gen. nov. sp. nov., 'Lichenibacterium minor' gen. nov. sp. nov.</title>
        <authorList>
            <person name="Pankratov T."/>
        </authorList>
    </citation>
    <scope>NUCLEOTIDE SEQUENCE [LARGE SCALE GENOMIC DNA]</scope>
    <source>
        <strain evidence="2 3">RmlP001</strain>
    </source>
</reference>
<dbReference type="AlphaFoldDB" id="A0A4Q2R9A1"/>
<feature type="region of interest" description="Disordered" evidence="1">
    <location>
        <begin position="1"/>
        <end position="22"/>
    </location>
</feature>
<evidence type="ECO:0000313" key="3">
    <source>
        <dbReference type="Proteomes" id="UP000289411"/>
    </source>
</evidence>
<name>A0A4Q2R9A1_9HYPH</name>